<comment type="caution">
    <text evidence="4">The sequence shown here is derived from an EMBL/GenBank/DDBJ whole genome shotgun (WGS) entry which is preliminary data.</text>
</comment>
<dbReference type="Pfam" id="PF00179">
    <property type="entry name" value="UQ_con"/>
    <property type="match status" value="1"/>
</dbReference>
<dbReference type="InterPro" id="IPR000608">
    <property type="entry name" value="UBC"/>
</dbReference>
<dbReference type="Gene3D" id="3.10.110.10">
    <property type="entry name" value="Ubiquitin Conjugating Enzyme"/>
    <property type="match status" value="1"/>
</dbReference>
<dbReference type="SUPFAM" id="SSF54495">
    <property type="entry name" value="UBC-like"/>
    <property type="match status" value="1"/>
</dbReference>
<name>A0ABN8QDU8_9CNID</name>
<dbReference type="InterPro" id="IPR001810">
    <property type="entry name" value="F-box_dom"/>
</dbReference>
<evidence type="ECO:0000259" key="3">
    <source>
        <dbReference type="PROSITE" id="PS50181"/>
    </source>
</evidence>
<organism evidence="4 5">
    <name type="scientific">Porites evermanni</name>
    <dbReference type="NCBI Taxonomy" id="104178"/>
    <lineage>
        <taxon>Eukaryota</taxon>
        <taxon>Metazoa</taxon>
        <taxon>Cnidaria</taxon>
        <taxon>Anthozoa</taxon>
        <taxon>Hexacorallia</taxon>
        <taxon>Scleractinia</taxon>
        <taxon>Fungiina</taxon>
        <taxon>Poritidae</taxon>
        <taxon>Porites</taxon>
    </lineage>
</organism>
<dbReference type="SMART" id="SM00212">
    <property type="entry name" value="UBCc"/>
    <property type="match status" value="1"/>
</dbReference>
<feature type="region of interest" description="Disordered" evidence="1">
    <location>
        <begin position="1"/>
        <end position="22"/>
    </location>
</feature>
<evidence type="ECO:0000256" key="1">
    <source>
        <dbReference type="SAM" id="MobiDB-lite"/>
    </source>
</evidence>
<feature type="compositionally biased region" description="Polar residues" evidence="1">
    <location>
        <begin position="126"/>
        <end position="135"/>
    </location>
</feature>
<dbReference type="PROSITE" id="PS50127">
    <property type="entry name" value="UBC_2"/>
    <property type="match status" value="1"/>
</dbReference>
<feature type="region of interest" description="Disordered" evidence="1">
    <location>
        <begin position="114"/>
        <end position="135"/>
    </location>
</feature>
<dbReference type="InterPro" id="IPR036047">
    <property type="entry name" value="F-box-like_dom_sf"/>
</dbReference>
<dbReference type="EMBL" id="CALNXI010001221">
    <property type="protein sequence ID" value="CAH3160752.1"/>
    <property type="molecule type" value="Genomic_DNA"/>
</dbReference>
<reference evidence="4 5" key="1">
    <citation type="submission" date="2022-05" db="EMBL/GenBank/DDBJ databases">
        <authorList>
            <consortium name="Genoscope - CEA"/>
            <person name="William W."/>
        </authorList>
    </citation>
    <scope>NUCLEOTIDE SEQUENCE [LARGE SCALE GENOMIC DNA]</scope>
</reference>
<dbReference type="SUPFAM" id="SSF81383">
    <property type="entry name" value="F-box domain"/>
    <property type="match status" value="1"/>
</dbReference>
<evidence type="ECO:0000313" key="4">
    <source>
        <dbReference type="EMBL" id="CAH3160752.1"/>
    </source>
</evidence>
<keyword evidence="5" id="KW-1185">Reference proteome</keyword>
<dbReference type="SMART" id="SM00256">
    <property type="entry name" value="FBOX"/>
    <property type="match status" value="1"/>
</dbReference>
<proteinExistence type="predicted"/>
<accession>A0ABN8QDU8</accession>
<dbReference type="CDD" id="cd23826">
    <property type="entry name" value="UEV_Morgue-like"/>
    <property type="match status" value="1"/>
</dbReference>
<dbReference type="PANTHER" id="PTHR24068">
    <property type="entry name" value="UBIQUITIN-CONJUGATING ENZYME E2"/>
    <property type="match status" value="1"/>
</dbReference>
<evidence type="ECO:0000259" key="2">
    <source>
        <dbReference type="PROSITE" id="PS50127"/>
    </source>
</evidence>
<feature type="domain" description="UBC core" evidence="2">
    <location>
        <begin position="270"/>
        <end position="416"/>
    </location>
</feature>
<dbReference type="Pfam" id="PF12937">
    <property type="entry name" value="F-box-like"/>
    <property type="match status" value="1"/>
</dbReference>
<feature type="compositionally biased region" description="Polar residues" evidence="1">
    <location>
        <begin position="10"/>
        <end position="22"/>
    </location>
</feature>
<feature type="domain" description="F-box" evidence="3">
    <location>
        <begin position="171"/>
        <end position="217"/>
    </location>
</feature>
<protein>
    <submittedName>
        <fullName evidence="4">Uncharacterized protein</fullName>
    </submittedName>
</protein>
<gene>
    <name evidence="4" type="ORF">PEVE_00003698</name>
</gene>
<dbReference type="PROSITE" id="PS50181">
    <property type="entry name" value="FBOX"/>
    <property type="match status" value="1"/>
</dbReference>
<dbReference type="Proteomes" id="UP001159427">
    <property type="component" value="Unassembled WGS sequence"/>
</dbReference>
<dbReference type="InterPro" id="IPR016135">
    <property type="entry name" value="UBQ-conjugating_enzyme/RWD"/>
</dbReference>
<dbReference type="Gene3D" id="1.20.1280.50">
    <property type="match status" value="1"/>
</dbReference>
<sequence>MAEDMVEVEQISSADDQQPKPQQNEVIKACKITPYFEHSYEKCFLCELEHDSPEFGPYCALCHDFLYPNVLLLHERKLESVNLVTEDSSSNLLASESCELNIISGVVALKTEDSGCESENEKTSELQRNSTNSESAVVPGHKLPYLSLYERVRAPDLVAQRLANELRLVEEDLFETLPPEILLIIFSFLDDISLCMVGQVCQWWHQLAGEQDQWKKHVLTRWPSLVQPANKPSTSWQNLYIKMLQGVTCRRCFEQGCVQHSPEDDIVNSWRNKRLKSELKGMLTDPPEGIRARPLDSTLSYWQASIKGPPDCPYEEGLFFLHLEIPKSYPMRPPIAKFITRIFHPNVSYHGDIGIDALRHNWSLALTIPKVLVSIRSLLTDPYCQISMEPKIARFCESDREGFNTVAREWTKKYAKLHLTS</sequence>
<evidence type="ECO:0000313" key="5">
    <source>
        <dbReference type="Proteomes" id="UP001159427"/>
    </source>
</evidence>